<organism evidence="3 4">
    <name type="scientific">Candidatus Desulfatibia profunda</name>
    <dbReference type="NCBI Taxonomy" id="2841695"/>
    <lineage>
        <taxon>Bacteria</taxon>
        <taxon>Pseudomonadati</taxon>
        <taxon>Thermodesulfobacteriota</taxon>
        <taxon>Desulfobacteria</taxon>
        <taxon>Desulfobacterales</taxon>
        <taxon>Desulfobacterales incertae sedis</taxon>
        <taxon>Candidatus Desulfatibia</taxon>
    </lineage>
</organism>
<dbReference type="Gene3D" id="1.20.1270.390">
    <property type="match status" value="1"/>
</dbReference>
<evidence type="ECO:0000313" key="4">
    <source>
        <dbReference type="Proteomes" id="UP000603434"/>
    </source>
</evidence>
<protein>
    <submittedName>
        <fullName evidence="3">DUF4398 domain-containing protein</fullName>
    </submittedName>
</protein>
<evidence type="ECO:0000259" key="2">
    <source>
        <dbReference type="Pfam" id="PF14346"/>
    </source>
</evidence>
<sequence length="131" mass="14486">MAVKKSICLGVVCGLLLIFSFAEPIRGQDLSAAQEQEYLDAQKALKAARNAQAEKYSADNLKKAEDFLSQADSIRTLKDKSEFAQASHLARVYAELAEALAELKAEEEKLAATNEELLKIKDEIERLKEGQ</sequence>
<dbReference type="InterPro" id="IPR025511">
    <property type="entry name" value="DUF4398"/>
</dbReference>
<keyword evidence="1" id="KW-0175">Coiled coil</keyword>
<comment type="caution">
    <text evidence="3">The sequence shown here is derived from an EMBL/GenBank/DDBJ whole genome shotgun (WGS) entry which is preliminary data.</text>
</comment>
<gene>
    <name evidence="3" type="ORF">H8E23_06460</name>
</gene>
<dbReference type="Proteomes" id="UP000603434">
    <property type="component" value="Unassembled WGS sequence"/>
</dbReference>
<dbReference type="AlphaFoldDB" id="A0A8J6NLF2"/>
<dbReference type="Pfam" id="PF14346">
    <property type="entry name" value="DUF4398"/>
    <property type="match status" value="1"/>
</dbReference>
<feature type="coiled-coil region" evidence="1">
    <location>
        <begin position="86"/>
        <end position="130"/>
    </location>
</feature>
<feature type="domain" description="DUF4398" evidence="2">
    <location>
        <begin position="37"/>
        <end position="112"/>
    </location>
</feature>
<evidence type="ECO:0000256" key="1">
    <source>
        <dbReference type="SAM" id="Coils"/>
    </source>
</evidence>
<dbReference type="EMBL" id="JACNJH010000117">
    <property type="protein sequence ID" value="MBC8361020.1"/>
    <property type="molecule type" value="Genomic_DNA"/>
</dbReference>
<name>A0A8J6NLF2_9BACT</name>
<proteinExistence type="predicted"/>
<evidence type="ECO:0000313" key="3">
    <source>
        <dbReference type="EMBL" id="MBC8361020.1"/>
    </source>
</evidence>
<reference evidence="3 4" key="1">
    <citation type="submission" date="2020-08" db="EMBL/GenBank/DDBJ databases">
        <title>Bridging the membrane lipid divide: bacteria of the FCB group superphylum have the potential to synthesize archaeal ether lipids.</title>
        <authorList>
            <person name="Villanueva L."/>
            <person name="Von Meijenfeldt F.A.B."/>
            <person name="Westbye A.B."/>
            <person name="Yadav S."/>
            <person name="Hopmans E.C."/>
            <person name="Dutilh B.E."/>
            <person name="Sinninghe Damste J.S."/>
        </authorList>
    </citation>
    <scope>NUCLEOTIDE SEQUENCE [LARGE SCALE GENOMIC DNA]</scope>
    <source>
        <strain evidence="3">NIOZ-UU30</strain>
    </source>
</reference>
<accession>A0A8J6NLF2</accession>